<protein>
    <submittedName>
        <fullName evidence="2">Uncharacterized protein</fullName>
    </submittedName>
</protein>
<feature type="region of interest" description="Disordered" evidence="1">
    <location>
        <begin position="96"/>
        <end position="131"/>
    </location>
</feature>
<proteinExistence type="predicted"/>
<dbReference type="AlphaFoldDB" id="A0A6S7JCN9"/>
<feature type="region of interest" description="Disordered" evidence="1">
    <location>
        <begin position="146"/>
        <end position="175"/>
    </location>
</feature>
<evidence type="ECO:0000313" key="2">
    <source>
        <dbReference type="EMBL" id="CAB4009918.1"/>
    </source>
</evidence>
<gene>
    <name evidence="2" type="ORF">PACLA_8A023715</name>
</gene>
<evidence type="ECO:0000313" key="3">
    <source>
        <dbReference type="Proteomes" id="UP001152795"/>
    </source>
</evidence>
<feature type="compositionally biased region" description="Basic and acidic residues" evidence="1">
    <location>
        <begin position="118"/>
        <end position="131"/>
    </location>
</feature>
<name>A0A6S7JCN9_PARCT</name>
<dbReference type="EMBL" id="CACRXK020006615">
    <property type="protein sequence ID" value="CAB4009918.1"/>
    <property type="molecule type" value="Genomic_DNA"/>
</dbReference>
<feature type="compositionally biased region" description="Polar residues" evidence="1">
    <location>
        <begin position="155"/>
        <end position="166"/>
    </location>
</feature>
<organism evidence="2 3">
    <name type="scientific">Paramuricea clavata</name>
    <name type="common">Red gorgonian</name>
    <name type="synonym">Violescent sea-whip</name>
    <dbReference type="NCBI Taxonomy" id="317549"/>
    <lineage>
        <taxon>Eukaryota</taxon>
        <taxon>Metazoa</taxon>
        <taxon>Cnidaria</taxon>
        <taxon>Anthozoa</taxon>
        <taxon>Octocorallia</taxon>
        <taxon>Malacalcyonacea</taxon>
        <taxon>Plexauridae</taxon>
        <taxon>Paramuricea</taxon>
    </lineage>
</organism>
<feature type="compositionally biased region" description="Polar residues" evidence="1">
    <location>
        <begin position="195"/>
        <end position="219"/>
    </location>
</feature>
<dbReference type="OrthoDB" id="2108941at2759"/>
<reference evidence="2" key="1">
    <citation type="submission" date="2020-04" db="EMBL/GenBank/DDBJ databases">
        <authorList>
            <person name="Alioto T."/>
            <person name="Alioto T."/>
            <person name="Gomez Garrido J."/>
        </authorList>
    </citation>
    <scope>NUCLEOTIDE SEQUENCE</scope>
    <source>
        <strain evidence="2">A484AB</strain>
    </source>
</reference>
<keyword evidence="3" id="KW-1185">Reference proteome</keyword>
<feature type="region of interest" description="Disordered" evidence="1">
    <location>
        <begin position="195"/>
        <end position="223"/>
    </location>
</feature>
<sequence length="702" mass="78807">MPAPTAIPSPLPDDLVTTLVSSVTAAVTQQLSALLPSPSTALPGICPPSSSTYPTVESSSSAHATALVQGALGEAHSNISDAKSVLLVAEYSDATSEDECAATSEPPLKKRKYPSFTDLEHSPCKSDKSHDLSSDVWQVLGDIGETDHRSHEESSNNSAGVHTHATSRGHRELQQPTTPLVHNEETDDLLHKVSSNNSTTLRQPSHTNVEDTTQVSERSLLQRGSAYRLQDKDMSPELKAEDNRKLKPSTLSRIISVLVSIVKFNYGKTSIDHSTLPEIIFLRRLQSQLERENRLLSHKRKEGMSKQARTFYHANILDALKSLRCKFEECSGPQQVRHLHDFLIISLFVTVMPGRSKELRTLQIHDEGRQGEFDKQSAYGKNVINFAVNGSITMFQTDYKTADKYGAATSTIDSDEMLAYYLKLYLKKRISLLVGKSRNYIFVSYKGEAFSSSGPFSKYVSDIFQSEVSIRAGTTALQHAILTYFNSLDESKDESLRESLATLMKHSVRYQKTIYDNRSHEERTKLGRKFMHENISNGVFSEEEECISREAKVCDSDDETSVELPIRINDICCLLDPISTPQDIRIFVAKVARFSADRTEVYLMHLGKRRDSNNLYAFRPGDIWKESCKSLVYPVDIVYNSSENAYELRTTKQACLQICPWQRSLNLVRAPGCLRYDLSWEEKVKLGCDDYARAFTDIPSLR</sequence>
<comment type="caution">
    <text evidence="2">The sequence shown here is derived from an EMBL/GenBank/DDBJ whole genome shotgun (WGS) entry which is preliminary data.</text>
</comment>
<accession>A0A6S7JCN9</accession>
<dbReference type="Proteomes" id="UP001152795">
    <property type="component" value="Unassembled WGS sequence"/>
</dbReference>
<evidence type="ECO:0000256" key="1">
    <source>
        <dbReference type="SAM" id="MobiDB-lite"/>
    </source>
</evidence>